<dbReference type="EMBL" id="JBHUIP010000012">
    <property type="protein sequence ID" value="MFD2264210.1"/>
    <property type="molecule type" value="Genomic_DNA"/>
</dbReference>
<keyword evidence="1" id="KW-0812">Transmembrane</keyword>
<feature type="transmembrane region" description="Helical" evidence="1">
    <location>
        <begin position="118"/>
        <end position="137"/>
    </location>
</feature>
<feature type="transmembrane region" description="Helical" evidence="1">
    <location>
        <begin position="76"/>
        <end position="98"/>
    </location>
</feature>
<accession>A0ABW5DUL1</accession>
<feature type="transmembrane region" description="Helical" evidence="1">
    <location>
        <begin position="12"/>
        <end position="35"/>
    </location>
</feature>
<keyword evidence="1" id="KW-0472">Membrane</keyword>
<dbReference type="InterPro" id="IPR017195">
    <property type="entry name" value="ABC_thiamin-permease_prd"/>
</dbReference>
<organism evidence="2 3">
    <name type="scientific">Lacibacterium aquatile</name>
    <dbReference type="NCBI Taxonomy" id="1168082"/>
    <lineage>
        <taxon>Bacteria</taxon>
        <taxon>Pseudomonadati</taxon>
        <taxon>Pseudomonadota</taxon>
        <taxon>Alphaproteobacteria</taxon>
        <taxon>Rhodospirillales</taxon>
        <taxon>Rhodospirillaceae</taxon>
    </lineage>
</organism>
<name>A0ABW5DUL1_9PROT</name>
<gene>
    <name evidence="2" type="ORF">ACFSM5_15010</name>
</gene>
<protein>
    <submittedName>
        <fullName evidence="2">ECF transporter S component</fullName>
    </submittedName>
</protein>
<dbReference type="Proteomes" id="UP001597295">
    <property type="component" value="Unassembled WGS sequence"/>
</dbReference>
<comment type="caution">
    <text evidence="2">The sequence shown here is derived from an EMBL/GenBank/DDBJ whole genome shotgun (WGS) entry which is preliminary data.</text>
</comment>
<dbReference type="Pfam" id="PF09819">
    <property type="entry name" value="ABC_cobalt"/>
    <property type="match status" value="1"/>
</dbReference>
<keyword evidence="1" id="KW-1133">Transmembrane helix</keyword>
<evidence type="ECO:0000313" key="2">
    <source>
        <dbReference type="EMBL" id="MFD2264210.1"/>
    </source>
</evidence>
<proteinExistence type="predicted"/>
<feature type="transmembrane region" description="Helical" evidence="1">
    <location>
        <begin position="41"/>
        <end position="64"/>
    </location>
</feature>
<keyword evidence="3" id="KW-1185">Reference proteome</keyword>
<dbReference type="RefSeq" id="WP_379877261.1">
    <property type="nucleotide sequence ID" value="NZ_JBHUIP010000012.1"/>
</dbReference>
<evidence type="ECO:0000313" key="3">
    <source>
        <dbReference type="Proteomes" id="UP001597295"/>
    </source>
</evidence>
<feature type="transmembrane region" description="Helical" evidence="1">
    <location>
        <begin position="149"/>
        <end position="171"/>
    </location>
</feature>
<reference evidence="3" key="1">
    <citation type="journal article" date="2019" name="Int. J. Syst. Evol. Microbiol.">
        <title>The Global Catalogue of Microorganisms (GCM) 10K type strain sequencing project: providing services to taxonomists for standard genome sequencing and annotation.</title>
        <authorList>
            <consortium name="The Broad Institute Genomics Platform"/>
            <consortium name="The Broad Institute Genome Sequencing Center for Infectious Disease"/>
            <person name="Wu L."/>
            <person name="Ma J."/>
        </authorList>
    </citation>
    <scope>NUCLEOTIDE SEQUENCE [LARGE SCALE GENOMIC DNA]</scope>
    <source>
        <strain evidence="3">CGMCC 1.19062</strain>
    </source>
</reference>
<dbReference type="PIRSF" id="PIRSF037394">
    <property type="entry name" value="ABC_thiamine-permease_YkoE_prd"/>
    <property type="match status" value="1"/>
</dbReference>
<sequence length="190" mass="20523">MSDLNRRWTQRDIVTVCALGLAFGVFYLGWVQVWLVAQAAVGPLAMDALMGFWMVGGIVAAYIIRKPFAAFAGETLAAVAEVLTGNPGGLILIMTGVIQGAGLELPFLATRWKRYDLVILILSGIAAAVFSFVYTWVRFDYGKIDTGLLIAMFAIRVTSCVVLGSFLGHWIGNKLNRTGVLDGLAIAHRA</sequence>
<evidence type="ECO:0000256" key="1">
    <source>
        <dbReference type="SAM" id="Phobius"/>
    </source>
</evidence>